<gene>
    <name evidence="2" type="ORF">P186_0506</name>
</gene>
<accession>G7VGX5</accession>
<dbReference type="HOGENOM" id="CLU_720838_0_0_2"/>
<dbReference type="GeneID" id="70362837"/>
<name>G7VGX5_9CREN</name>
<dbReference type="KEGG" id="pyr:P186_0506"/>
<dbReference type="RefSeq" id="WP_014287786.1">
    <property type="nucleotide sequence ID" value="NC_016645.1"/>
</dbReference>
<dbReference type="Proteomes" id="UP000005867">
    <property type="component" value="Chromosome"/>
</dbReference>
<dbReference type="InterPro" id="IPR011689">
    <property type="entry name" value="PaRep2b"/>
</dbReference>
<organism evidence="2 3">
    <name type="scientific">Pyrobaculum ferrireducens</name>
    <dbReference type="NCBI Taxonomy" id="1104324"/>
    <lineage>
        <taxon>Archaea</taxon>
        <taxon>Thermoproteota</taxon>
        <taxon>Thermoprotei</taxon>
        <taxon>Thermoproteales</taxon>
        <taxon>Thermoproteaceae</taxon>
        <taxon>Pyrobaculum</taxon>
    </lineage>
</organism>
<dbReference type="eggNOG" id="arCOG09780">
    <property type="taxonomic scope" value="Archaea"/>
</dbReference>
<reference evidence="2 3" key="1">
    <citation type="journal article" date="2012" name="J. Bacteriol.">
        <title>Complete genome sequence of strain 1860, a crenarchaeon of the genus pyrobaculum able to grow with various electron acceptors.</title>
        <authorList>
            <person name="Mardanov A.V."/>
            <person name="Gumerov V.M."/>
            <person name="Slobodkina G.B."/>
            <person name="Beletsky A.V."/>
            <person name="Bonch-Osmolovskaya E.A."/>
            <person name="Ravin N.V."/>
            <person name="Skryabin K.G."/>
        </authorList>
    </citation>
    <scope>NUCLEOTIDE SEQUENCE [LARGE SCALE GENOMIC DNA]</scope>
    <source>
        <strain evidence="2 3">1860</strain>
    </source>
</reference>
<proteinExistence type="predicted"/>
<evidence type="ECO:0000259" key="1">
    <source>
        <dbReference type="Pfam" id="PF07775"/>
    </source>
</evidence>
<dbReference type="EMBL" id="CP003098">
    <property type="protein sequence ID" value="AET31958.1"/>
    <property type="molecule type" value="Genomic_DNA"/>
</dbReference>
<dbReference type="AlphaFoldDB" id="G7VGX5"/>
<feature type="domain" description="PaRep2b" evidence="1">
    <location>
        <begin position="204"/>
        <end position="363"/>
    </location>
</feature>
<keyword evidence="3" id="KW-1185">Reference proteome</keyword>
<evidence type="ECO:0000313" key="2">
    <source>
        <dbReference type="EMBL" id="AET31958.1"/>
    </source>
</evidence>
<sequence length="383" mass="43235">MASEGLRPVYRVELHGKYAEEVWDRLSAASNMSVEERRAVIDFVVEGLREVRIGGRELDPDRLGQKLEKWLGEWPNKAPEITVFDKESRILHTLINAFRELAGSGGEEARKRAVGMLLHAVLGDGTVRANEITLYVGKGDKMSAEDKADLYNALLRRLGYQPKMTKAERAVYIRLYGGEAVKFARDALPYLAALEPMLEVVKSDEQIYSKVVKMIDMAKAERVKSWIKDFTTEGERPRARLVVEADGVAAEFSISLHESNMVELHFRTTNREEAERRAAVLRAVGVRAEVKKVGGRVEWRIVVTTNALAAESVHEAVRKAVAEFLQRCREAGAIEAQTYRRLAAKFERGVPEWGDIRFSVTLRKKPLYLWSTNPATRSPTIKL</sequence>
<dbReference type="BioCyc" id="PSP1104324:GJSN-494-MONOMER"/>
<protein>
    <recommendedName>
        <fullName evidence="1">PaRep2b domain-containing protein</fullName>
    </recommendedName>
</protein>
<dbReference type="Pfam" id="PF07775">
    <property type="entry name" value="PaRep2b"/>
    <property type="match status" value="1"/>
</dbReference>
<evidence type="ECO:0000313" key="3">
    <source>
        <dbReference type="Proteomes" id="UP000005867"/>
    </source>
</evidence>
<dbReference type="STRING" id="1104324.P186_0506"/>